<comment type="caution">
    <text evidence="2">The sequence shown here is derived from an EMBL/GenBank/DDBJ whole genome shotgun (WGS) entry which is preliminary data.</text>
</comment>
<dbReference type="RefSeq" id="XP_028477042.1">
    <property type="nucleotide sequence ID" value="XM_028622150.1"/>
</dbReference>
<gene>
    <name evidence="2" type="ORF">EHS24_006747</name>
</gene>
<dbReference type="EMBL" id="RSCE01000004">
    <property type="protein sequence ID" value="RSH83090.1"/>
    <property type="molecule type" value="Genomic_DNA"/>
</dbReference>
<dbReference type="AlphaFoldDB" id="A0A427XW65"/>
<evidence type="ECO:0000313" key="2">
    <source>
        <dbReference type="EMBL" id="RSH83090.1"/>
    </source>
</evidence>
<accession>A0A427XW65</accession>
<dbReference type="OrthoDB" id="2564497at2759"/>
<protein>
    <recommendedName>
        <fullName evidence="4">Aminoglycoside phosphotransferase domain-containing protein</fullName>
    </recommendedName>
</protein>
<evidence type="ECO:0000256" key="1">
    <source>
        <dbReference type="SAM" id="MobiDB-lite"/>
    </source>
</evidence>
<evidence type="ECO:0000313" key="3">
    <source>
        <dbReference type="Proteomes" id="UP000279236"/>
    </source>
</evidence>
<reference evidence="2 3" key="1">
    <citation type="submission" date="2018-11" db="EMBL/GenBank/DDBJ databases">
        <title>Genome sequence of Apiotrichum porosum DSM 27194.</title>
        <authorList>
            <person name="Aliyu H."/>
            <person name="Gorte O."/>
            <person name="Ochsenreither K."/>
        </authorList>
    </citation>
    <scope>NUCLEOTIDE SEQUENCE [LARGE SCALE GENOMIC DNA]</scope>
    <source>
        <strain evidence="2 3">DSM 27194</strain>
    </source>
</reference>
<name>A0A427XW65_9TREE</name>
<dbReference type="Proteomes" id="UP000279236">
    <property type="component" value="Unassembled WGS sequence"/>
</dbReference>
<dbReference type="STRING" id="105984.A0A427XW65"/>
<evidence type="ECO:0008006" key="4">
    <source>
        <dbReference type="Google" id="ProtNLM"/>
    </source>
</evidence>
<keyword evidence="3" id="KW-1185">Reference proteome</keyword>
<dbReference type="GeneID" id="39591290"/>
<proteinExistence type="predicted"/>
<sequence length="598" mass="64449">MSLLALTSHPWDSHLYDLIARIGEAPISVAALKCRPTARGCNVAVPSVATVKEEYRHDLALGGCNIHVPLLFDDGVRWLARVRLNLYDCDQAESRAMMRSDYEAISALRRVAPESVPKAYMPEEQTDGLSFFFVESTDDVRLLEVKVHSRDKKTIREYADYLVKVATLEFTGIGGLHSPPPISPLSSQEEEEQQGPSPCAIVGPKVEVWPWGTATLGPFTTSRDAYMARIDSWLACIEAAKGQRQDRLLAYLAGLEARSLVAGCEEMRREGPTFIKGQDDYVGPFLQRAHRVAPFTDWECAHVAPLEEAFAGPFALVDWTAFIGGSNKLTSGEVQLAERLESQGRADLAAAIRGGRKYQRLRYFFDAQRVSLDSLNGMRAAFLGDAAPPRAASLGVWAERVLPAHAHNPGLQRLLSQIEDNATAAAIEAQDAADAAQTAAKELKAALDKVTTMPLVDPNDFEARGERAAHAARLEAATNVAATAMLSGKSAAKAAMVYGTEARWALDILTAGKRALSTLAGAACELAVVAEVVEEKGVAANGEGCATVKMAVAKELARWTKVWRDIEVAAAKAEVATSRAEAGAGVAEQALKETRATV</sequence>
<feature type="region of interest" description="Disordered" evidence="1">
    <location>
        <begin position="179"/>
        <end position="199"/>
    </location>
</feature>
<organism evidence="2 3">
    <name type="scientific">Apiotrichum porosum</name>
    <dbReference type="NCBI Taxonomy" id="105984"/>
    <lineage>
        <taxon>Eukaryota</taxon>
        <taxon>Fungi</taxon>
        <taxon>Dikarya</taxon>
        <taxon>Basidiomycota</taxon>
        <taxon>Agaricomycotina</taxon>
        <taxon>Tremellomycetes</taxon>
        <taxon>Trichosporonales</taxon>
        <taxon>Trichosporonaceae</taxon>
        <taxon>Apiotrichum</taxon>
    </lineage>
</organism>